<dbReference type="Proteomes" id="UP001597510">
    <property type="component" value="Unassembled WGS sequence"/>
</dbReference>
<dbReference type="InterPro" id="IPR000595">
    <property type="entry name" value="cNMP-bd_dom"/>
</dbReference>
<reference evidence="3" key="1">
    <citation type="journal article" date="2019" name="Int. J. Syst. Evol. Microbiol.">
        <title>The Global Catalogue of Microorganisms (GCM) 10K type strain sequencing project: providing services to taxonomists for standard genome sequencing and annotation.</title>
        <authorList>
            <consortium name="The Broad Institute Genomics Platform"/>
            <consortium name="The Broad Institute Genome Sequencing Center for Infectious Disease"/>
            <person name="Wu L."/>
            <person name="Ma J."/>
        </authorList>
    </citation>
    <scope>NUCLEOTIDE SEQUENCE [LARGE SCALE GENOMIC DNA]</scope>
    <source>
        <strain evidence="3">KCTC 52344</strain>
    </source>
</reference>
<gene>
    <name evidence="2" type="ORF">ACFSR2_20810</name>
</gene>
<evidence type="ECO:0000259" key="1">
    <source>
        <dbReference type="PROSITE" id="PS50042"/>
    </source>
</evidence>
<dbReference type="Gene3D" id="2.60.120.10">
    <property type="entry name" value="Jelly Rolls"/>
    <property type="match status" value="1"/>
</dbReference>
<dbReference type="PROSITE" id="PS50042">
    <property type="entry name" value="CNMP_BINDING_3"/>
    <property type="match status" value="1"/>
</dbReference>
<name>A0ABW5JC28_9BACT</name>
<dbReference type="SUPFAM" id="SSF51206">
    <property type="entry name" value="cAMP-binding domain-like"/>
    <property type="match status" value="1"/>
</dbReference>
<feature type="domain" description="Cyclic nucleotide-binding" evidence="1">
    <location>
        <begin position="32"/>
        <end position="76"/>
    </location>
</feature>
<dbReference type="InterPro" id="IPR014710">
    <property type="entry name" value="RmlC-like_jellyroll"/>
</dbReference>
<dbReference type="InterPro" id="IPR018490">
    <property type="entry name" value="cNMP-bd_dom_sf"/>
</dbReference>
<keyword evidence="3" id="KW-1185">Reference proteome</keyword>
<proteinExistence type="predicted"/>
<dbReference type="RefSeq" id="WP_340233037.1">
    <property type="nucleotide sequence ID" value="NZ_JBBEWC010000001.1"/>
</dbReference>
<protein>
    <submittedName>
        <fullName evidence="2">Crp/Fnr family transcriptional regulator</fullName>
    </submittedName>
</protein>
<organism evidence="2 3">
    <name type="scientific">Emticicia soli</name>
    <dbReference type="NCBI Taxonomy" id="2027878"/>
    <lineage>
        <taxon>Bacteria</taxon>
        <taxon>Pseudomonadati</taxon>
        <taxon>Bacteroidota</taxon>
        <taxon>Cytophagia</taxon>
        <taxon>Cytophagales</taxon>
        <taxon>Leadbetterellaceae</taxon>
        <taxon>Emticicia</taxon>
    </lineage>
</organism>
<dbReference type="CDD" id="cd00038">
    <property type="entry name" value="CAP_ED"/>
    <property type="match status" value="1"/>
</dbReference>
<sequence length="193" mass="22194">MKEIATQLIKKLNLFNAQETDAILAHTAVEIFKKGDLIVKEGKTSDKCYLVLKGCLRQYQIIDGQEKTTSFFLEGQPAVLYSSYLKKIPTNYFLSCVEDSVLLTGTRAQEQELRKNYPELEHLTYSLMLQDYSKAENYAALLNAYKPEDRYLILIEKHPQLLNRIPLHQIASFIGVTPESFSRIRKRIMANKA</sequence>
<evidence type="ECO:0000313" key="2">
    <source>
        <dbReference type="EMBL" id="MFD2523351.1"/>
    </source>
</evidence>
<accession>A0ABW5JC28</accession>
<dbReference type="EMBL" id="JBHULC010000038">
    <property type="protein sequence ID" value="MFD2523351.1"/>
    <property type="molecule type" value="Genomic_DNA"/>
</dbReference>
<evidence type="ECO:0000313" key="3">
    <source>
        <dbReference type="Proteomes" id="UP001597510"/>
    </source>
</evidence>
<dbReference type="Pfam" id="PF00027">
    <property type="entry name" value="cNMP_binding"/>
    <property type="match status" value="1"/>
</dbReference>
<comment type="caution">
    <text evidence="2">The sequence shown here is derived from an EMBL/GenBank/DDBJ whole genome shotgun (WGS) entry which is preliminary data.</text>
</comment>